<organism evidence="2">
    <name type="scientific">marine sediment metagenome</name>
    <dbReference type="NCBI Taxonomy" id="412755"/>
    <lineage>
        <taxon>unclassified sequences</taxon>
        <taxon>metagenomes</taxon>
        <taxon>ecological metagenomes</taxon>
    </lineage>
</organism>
<sequence>MTTSHKHLGLAVVIAAALVAPGQALGQTSNTNPTGLFVYPAEGQEPEQQRQDEQECYGWAGEQSQFDPIVGAQQKNAQVAEIEQQAGQEAAQI</sequence>
<dbReference type="EMBL" id="BARS01036701">
    <property type="protein sequence ID" value="GAG17931.1"/>
    <property type="molecule type" value="Genomic_DNA"/>
</dbReference>
<comment type="caution">
    <text evidence="2">The sequence shown here is derived from an EMBL/GenBank/DDBJ whole genome shotgun (WGS) entry which is preliminary data.</text>
</comment>
<gene>
    <name evidence="2" type="ORF">S01H1_56370</name>
</gene>
<proteinExistence type="predicted"/>
<protein>
    <submittedName>
        <fullName evidence="2">Uncharacterized protein</fullName>
    </submittedName>
</protein>
<name>X0WYW5_9ZZZZ</name>
<evidence type="ECO:0000313" key="2">
    <source>
        <dbReference type="EMBL" id="GAG17931.1"/>
    </source>
</evidence>
<reference evidence="2" key="1">
    <citation type="journal article" date="2014" name="Front. Microbiol.">
        <title>High frequency of phylogenetically diverse reductive dehalogenase-homologous genes in deep subseafloor sedimentary metagenomes.</title>
        <authorList>
            <person name="Kawai M."/>
            <person name="Futagami T."/>
            <person name="Toyoda A."/>
            <person name="Takaki Y."/>
            <person name="Nishi S."/>
            <person name="Hori S."/>
            <person name="Arai W."/>
            <person name="Tsubouchi T."/>
            <person name="Morono Y."/>
            <person name="Uchiyama I."/>
            <person name="Ito T."/>
            <person name="Fujiyama A."/>
            <person name="Inagaki F."/>
            <person name="Takami H."/>
        </authorList>
    </citation>
    <scope>NUCLEOTIDE SEQUENCE</scope>
    <source>
        <strain evidence="2">Expedition CK06-06</strain>
    </source>
</reference>
<feature type="non-terminal residue" evidence="2">
    <location>
        <position position="93"/>
    </location>
</feature>
<evidence type="ECO:0000256" key="1">
    <source>
        <dbReference type="SAM" id="MobiDB-lite"/>
    </source>
</evidence>
<feature type="region of interest" description="Disordered" evidence="1">
    <location>
        <begin position="29"/>
        <end position="54"/>
    </location>
</feature>
<dbReference type="AlphaFoldDB" id="X0WYW5"/>
<accession>X0WYW5</accession>